<gene>
    <name evidence="2" type="ORF">PIB30_067847</name>
</gene>
<sequence>MENQKQMKHSTLACYSHRGESSAQFGNNGSYRNGFTVCASIRTLFIVFSLLSLSTSVSSICASITSKLLLPHQRPLSLLPSGFISFSHFVSVSVSLLWFPVA</sequence>
<dbReference type="EMBL" id="JASCZI010242371">
    <property type="protein sequence ID" value="MED6210828.1"/>
    <property type="molecule type" value="Genomic_DNA"/>
</dbReference>
<evidence type="ECO:0000256" key="1">
    <source>
        <dbReference type="SAM" id="Phobius"/>
    </source>
</evidence>
<reference evidence="2 3" key="1">
    <citation type="journal article" date="2023" name="Plants (Basel)">
        <title>Bridging the Gap: Combining Genomics and Transcriptomics Approaches to Understand Stylosanthes scabra, an Orphan Legume from the Brazilian Caatinga.</title>
        <authorList>
            <person name="Ferreira-Neto J.R.C."/>
            <person name="da Silva M.D."/>
            <person name="Binneck E."/>
            <person name="de Melo N.F."/>
            <person name="da Silva R.H."/>
            <person name="de Melo A.L.T.M."/>
            <person name="Pandolfi V."/>
            <person name="Bustamante F.O."/>
            <person name="Brasileiro-Vidal A.C."/>
            <person name="Benko-Iseppon A.M."/>
        </authorList>
    </citation>
    <scope>NUCLEOTIDE SEQUENCE [LARGE SCALE GENOMIC DNA]</scope>
    <source>
        <tissue evidence="2">Leaves</tissue>
    </source>
</reference>
<name>A0ABU6YPK2_9FABA</name>
<proteinExistence type="predicted"/>
<feature type="transmembrane region" description="Helical" evidence="1">
    <location>
        <begin position="78"/>
        <end position="99"/>
    </location>
</feature>
<keyword evidence="3" id="KW-1185">Reference proteome</keyword>
<organism evidence="2 3">
    <name type="scientific">Stylosanthes scabra</name>
    <dbReference type="NCBI Taxonomy" id="79078"/>
    <lineage>
        <taxon>Eukaryota</taxon>
        <taxon>Viridiplantae</taxon>
        <taxon>Streptophyta</taxon>
        <taxon>Embryophyta</taxon>
        <taxon>Tracheophyta</taxon>
        <taxon>Spermatophyta</taxon>
        <taxon>Magnoliopsida</taxon>
        <taxon>eudicotyledons</taxon>
        <taxon>Gunneridae</taxon>
        <taxon>Pentapetalae</taxon>
        <taxon>rosids</taxon>
        <taxon>fabids</taxon>
        <taxon>Fabales</taxon>
        <taxon>Fabaceae</taxon>
        <taxon>Papilionoideae</taxon>
        <taxon>50 kb inversion clade</taxon>
        <taxon>dalbergioids sensu lato</taxon>
        <taxon>Dalbergieae</taxon>
        <taxon>Pterocarpus clade</taxon>
        <taxon>Stylosanthes</taxon>
    </lineage>
</organism>
<protein>
    <submittedName>
        <fullName evidence="2">Uncharacterized protein</fullName>
    </submittedName>
</protein>
<feature type="transmembrane region" description="Helical" evidence="1">
    <location>
        <begin position="44"/>
        <end position="66"/>
    </location>
</feature>
<evidence type="ECO:0000313" key="2">
    <source>
        <dbReference type="EMBL" id="MED6210828.1"/>
    </source>
</evidence>
<evidence type="ECO:0000313" key="3">
    <source>
        <dbReference type="Proteomes" id="UP001341840"/>
    </source>
</evidence>
<keyword evidence="1" id="KW-0472">Membrane</keyword>
<comment type="caution">
    <text evidence="2">The sequence shown here is derived from an EMBL/GenBank/DDBJ whole genome shotgun (WGS) entry which is preliminary data.</text>
</comment>
<keyword evidence="1" id="KW-1133">Transmembrane helix</keyword>
<keyword evidence="1" id="KW-0812">Transmembrane</keyword>
<dbReference type="Proteomes" id="UP001341840">
    <property type="component" value="Unassembled WGS sequence"/>
</dbReference>
<accession>A0ABU6YPK2</accession>